<dbReference type="InterPro" id="IPR048365">
    <property type="entry name" value="TNP-like_RNaseH_N"/>
</dbReference>
<evidence type="ECO:0000313" key="2">
    <source>
        <dbReference type="EMBL" id="KAJ8910382.1"/>
    </source>
</evidence>
<gene>
    <name evidence="2" type="ORF">NQ315_012829</name>
</gene>
<evidence type="ECO:0000313" key="3">
    <source>
        <dbReference type="Proteomes" id="UP001159042"/>
    </source>
</evidence>
<reference evidence="2 3" key="1">
    <citation type="journal article" date="2023" name="Insect Mol. Biol.">
        <title>Genome sequencing provides insights into the evolution of gene families encoding plant cell wall-degrading enzymes in longhorned beetles.</title>
        <authorList>
            <person name="Shin N.R."/>
            <person name="Okamura Y."/>
            <person name="Kirsch R."/>
            <person name="Pauchet Y."/>
        </authorList>
    </citation>
    <scope>NUCLEOTIDE SEQUENCE [LARGE SCALE GENOMIC DNA]</scope>
    <source>
        <strain evidence="2">EAD_L_NR</strain>
    </source>
</reference>
<comment type="caution">
    <text evidence="2">The sequence shown here is derived from an EMBL/GenBank/DDBJ whole genome shotgun (WGS) entry which is preliminary data.</text>
</comment>
<feature type="domain" description="Transposable element P transposase-like RNase H" evidence="1">
    <location>
        <begin position="2"/>
        <end position="67"/>
    </location>
</feature>
<dbReference type="EMBL" id="JANEYG010000310">
    <property type="protein sequence ID" value="KAJ8910382.1"/>
    <property type="molecule type" value="Genomic_DNA"/>
</dbReference>
<dbReference type="Proteomes" id="UP001159042">
    <property type="component" value="Unassembled WGS sequence"/>
</dbReference>
<sequence>INYSIFEALKGVSRTMKECNKYCILLFDEIALDPHLDYNQHADGAEGVQNSGIQASAKIATHAQINYVNYVNYVNYDKQDRELLLTEDARGTVVLLKFFDDLFDGVNGSTKMDMRGKKLRTSVPTVGESCHIEFWQSALPVLESMYVINDKGQKIVVPCFKNWQRTLNGLMLLREKINLCGLTQMKTRRLNQDPLENFFGK</sequence>
<evidence type="ECO:0000259" key="1">
    <source>
        <dbReference type="Pfam" id="PF21787"/>
    </source>
</evidence>
<dbReference type="AlphaFoldDB" id="A0AAV8V849"/>
<dbReference type="Pfam" id="PF21787">
    <property type="entry name" value="TNP-like_RNaseH_N"/>
    <property type="match status" value="1"/>
</dbReference>
<protein>
    <recommendedName>
        <fullName evidence="1">Transposable element P transposase-like RNase H domain-containing protein</fullName>
    </recommendedName>
</protein>
<proteinExistence type="predicted"/>
<organism evidence="2 3">
    <name type="scientific">Exocentrus adspersus</name>
    <dbReference type="NCBI Taxonomy" id="1586481"/>
    <lineage>
        <taxon>Eukaryota</taxon>
        <taxon>Metazoa</taxon>
        <taxon>Ecdysozoa</taxon>
        <taxon>Arthropoda</taxon>
        <taxon>Hexapoda</taxon>
        <taxon>Insecta</taxon>
        <taxon>Pterygota</taxon>
        <taxon>Neoptera</taxon>
        <taxon>Endopterygota</taxon>
        <taxon>Coleoptera</taxon>
        <taxon>Polyphaga</taxon>
        <taxon>Cucujiformia</taxon>
        <taxon>Chrysomeloidea</taxon>
        <taxon>Cerambycidae</taxon>
        <taxon>Lamiinae</taxon>
        <taxon>Acanthocinini</taxon>
        <taxon>Exocentrus</taxon>
    </lineage>
</organism>
<feature type="non-terminal residue" evidence="2">
    <location>
        <position position="1"/>
    </location>
</feature>
<keyword evidence="3" id="KW-1185">Reference proteome</keyword>
<accession>A0AAV8V849</accession>
<name>A0AAV8V849_9CUCU</name>